<dbReference type="AlphaFoldDB" id="A0A0F9CNP0"/>
<comment type="caution">
    <text evidence="1">The sequence shown here is derived from an EMBL/GenBank/DDBJ whole genome shotgun (WGS) entry which is preliminary data.</text>
</comment>
<evidence type="ECO:0000313" key="1">
    <source>
        <dbReference type="EMBL" id="KKL50978.1"/>
    </source>
</evidence>
<proteinExistence type="predicted"/>
<protein>
    <submittedName>
        <fullName evidence="1">Uncharacterized protein</fullName>
    </submittedName>
</protein>
<accession>A0A0F9CNP0</accession>
<reference evidence="1" key="1">
    <citation type="journal article" date="2015" name="Nature">
        <title>Complex archaea that bridge the gap between prokaryotes and eukaryotes.</title>
        <authorList>
            <person name="Spang A."/>
            <person name="Saw J.H."/>
            <person name="Jorgensen S.L."/>
            <person name="Zaremba-Niedzwiedzka K."/>
            <person name="Martijn J."/>
            <person name="Lind A.E."/>
            <person name="van Eijk R."/>
            <person name="Schleper C."/>
            <person name="Guy L."/>
            <person name="Ettema T.J."/>
        </authorList>
    </citation>
    <scope>NUCLEOTIDE SEQUENCE</scope>
</reference>
<dbReference type="EMBL" id="LAZR01032409">
    <property type="protein sequence ID" value="KKL50978.1"/>
    <property type="molecule type" value="Genomic_DNA"/>
</dbReference>
<gene>
    <name evidence="1" type="ORF">LCGC14_2300110</name>
</gene>
<name>A0A0F9CNP0_9ZZZZ</name>
<sequence>MLNLLLIDAGDKMSVIEKLYYDAMVARLSGISPKEVDLFYWEDEDFCVFVTVELLPGDRCIVRNYYSGTNNLQWENRYKKCKLDGISMGWREDGTIQNKYRYKDGEFIESLFQR</sequence>
<organism evidence="1">
    <name type="scientific">marine sediment metagenome</name>
    <dbReference type="NCBI Taxonomy" id="412755"/>
    <lineage>
        <taxon>unclassified sequences</taxon>
        <taxon>metagenomes</taxon>
        <taxon>ecological metagenomes</taxon>
    </lineage>
</organism>